<evidence type="ECO:0000256" key="7">
    <source>
        <dbReference type="ARBA" id="ARBA00023136"/>
    </source>
</evidence>
<dbReference type="Pfam" id="PF03062">
    <property type="entry name" value="MBOAT"/>
    <property type="match status" value="1"/>
</dbReference>
<feature type="transmembrane region" description="Helical" evidence="10">
    <location>
        <begin position="249"/>
        <end position="278"/>
    </location>
</feature>
<keyword evidence="7 9" id="KW-0472">Membrane</keyword>
<feature type="transmembrane region" description="Helical" evidence="10">
    <location>
        <begin position="420"/>
        <end position="438"/>
    </location>
</feature>
<feature type="transmembrane region" description="Helical" evidence="10">
    <location>
        <begin position="93"/>
        <end position="114"/>
    </location>
</feature>
<dbReference type="GO" id="GO:0005886">
    <property type="term" value="C:plasma membrane"/>
    <property type="evidence" value="ECO:0007669"/>
    <property type="project" value="UniProtKB-SubCell"/>
</dbReference>
<evidence type="ECO:0000256" key="9">
    <source>
        <dbReference type="PIRNR" id="PIRNR016636"/>
    </source>
</evidence>
<dbReference type="Proteomes" id="UP000223071">
    <property type="component" value="Unassembled WGS sequence"/>
</dbReference>
<dbReference type="PANTHER" id="PTHR13285">
    <property type="entry name" value="ACYLTRANSFERASE"/>
    <property type="match status" value="1"/>
</dbReference>
<evidence type="ECO:0000256" key="6">
    <source>
        <dbReference type="ARBA" id="ARBA00022989"/>
    </source>
</evidence>
<dbReference type="GO" id="GO:0042121">
    <property type="term" value="P:alginic acid biosynthetic process"/>
    <property type="evidence" value="ECO:0007669"/>
    <property type="project" value="InterPro"/>
</dbReference>
<dbReference type="EMBL" id="PDJQ01000001">
    <property type="protein sequence ID" value="PFG73416.1"/>
    <property type="molecule type" value="Genomic_DNA"/>
</dbReference>
<dbReference type="PANTHER" id="PTHR13285:SF23">
    <property type="entry name" value="TEICHOIC ACID D-ALANYLTRANSFERASE"/>
    <property type="match status" value="1"/>
</dbReference>
<keyword evidence="12" id="KW-1185">Reference proteome</keyword>
<comment type="similarity">
    <text evidence="2 9">Belongs to the membrane-bound acyltransferase family.</text>
</comment>
<dbReference type="InterPro" id="IPR024194">
    <property type="entry name" value="Ac/AlaTfrase_AlgI/DltB"/>
</dbReference>
<comment type="caution">
    <text evidence="11">The sequence shown here is derived from an EMBL/GenBank/DDBJ whole genome shotgun (WGS) entry which is preliminary data.</text>
</comment>
<dbReference type="AlphaFoldDB" id="A0A2A9HEL1"/>
<evidence type="ECO:0000313" key="11">
    <source>
        <dbReference type="EMBL" id="PFG73416.1"/>
    </source>
</evidence>
<evidence type="ECO:0000256" key="10">
    <source>
        <dbReference type="SAM" id="Phobius"/>
    </source>
</evidence>
<feature type="transmembrane region" description="Helical" evidence="10">
    <location>
        <begin position="459"/>
        <end position="483"/>
    </location>
</feature>
<dbReference type="PIRSF" id="PIRSF500217">
    <property type="entry name" value="AlgI"/>
    <property type="match status" value="1"/>
</dbReference>
<dbReference type="InterPro" id="IPR051085">
    <property type="entry name" value="MB_O-acyltransferase"/>
</dbReference>
<evidence type="ECO:0000313" key="12">
    <source>
        <dbReference type="Proteomes" id="UP000223071"/>
    </source>
</evidence>
<gene>
    <name evidence="11" type="ORF">A9A59_0612</name>
</gene>
<dbReference type="InterPro" id="IPR004299">
    <property type="entry name" value="MBOAT_fam"/>
</dbReference>
<evidence type="ECO:0000256" key="3">
    <source>
        <dbReference type="ARBA" id="ARBA00022475"/>
    </source>
</evidence>
<feature type="transmembrane region" description="Helical" evidence="10">
    <location>
        <begin position="374"/>
        <end position="395"/>
    </location>
</feature>
<protein>
    <submittedName>
        <fullName evidence="11">D-alanyl-lipoteichoic acid acyltransferase DltB (MBOAT superfamily)</fullName>
    </submittedName>
</protein>
<feature type="transmembrane region" description="Helical" evidence="10">
    <location>
        <begin position="134"/>
        <end position="155"/>
    </location>
</feature>
<dbReference type="GO" id="GO:0016746">
    <property type="term" value="F:acyltransferase activity"/>
    <property type="evidence" value="ECO:0007669"/>
    <property type="project" value="UniProtKB-KW"/>
</dbReference>
<accession>A0A2A9HEL1</accession>
<keyword evidence="4 9" id="KW-0808">Transferase</keyword>
<keyword evidence="6 10" id="KW-1133">Transmembrane helix</keyword>
<evidence type="ECO:0000256" key="2">
    <source>
        <dbReference type="ARBA" id="ARBA00010323"/>
    </source>
</evidence>
<keyword evidence="5 10" id="KW-0812">Transmembrane</keyword>
<organism evidence="11 12">
    <name type="scientific">Tepidiforma thermophila (strain KCTC 52669 / CGMCC 1.13589 / G233)</name>
    <dbReference type="NCBI Taxonomy" id="2761530"/>
    <lineage>
        <taxon>Bacteria</taxon>
        <taxon>Bacillati</taxon>
        <taxon>Chloroflexota</taxon>
        <taxon>Tepidiformia</taxon>
        <taxon>Tepidiformales</taxon>
        <taxon>Tepidiformaceae</taxon>
        <taxon>Tepidiforma</taxon>
    </lineage>
</organism>
<dbReference type="PIRSF" id="PIRSF016636">
    <property type="entry name" value="AlgI_DltB"/>
    <property type="match status" value="1"/>
</dbReference>
<name>A0A2A9HEL1_TEPT2</name>
<keyword evidence="8 9" id="KW-0012">Acyltransferase</keyword>
<sequence length="485" mass="54375">MQDGAAHPPADAMLFPTVDFAVFFVVVFAIAWLIRPWHFWWRVFLVAASWFFYGFWEPKFVLLLIGSTAFNWAVGRDLAAMRTPEGLTRFGRWFLGFGIAANLLTLGWFKYYGFFVEDVAGLIERFGVDLPLPLLQVTLPVAISFFTFHAISYLVDIARGDCEPLSPLDFALYLSFFPHLVAGPIVRVTEFAPQIRAPLRERVIDAAPAFTLIVAGLFKKVVISTYLAGEIADPVFASPASHSALENLFGVYAYAVQIFADFSGYTDIAIGCALLLGIQFPQNFDSPYRAWSLQDFWRRWHMTLSRWLRDYLYIPLGGNRGPKWFVYRNLFLTMLLGGLWHGAAWTFVAWGAIHGAGLVLEREVRARNRWLRGAAAKAVGWFVTFHLVCFAWIFFRAETFGAAWEVITRIATAWGEPSPAVTPLLAAVIAGSIAAQFLPKDLFRRFEVAYSELAPAAQAAMLAVALVLIDALGPEGVAPFIYFQF</sequence>
<evidence type="ECO:0000256" key="8">
    <source>
        <dbReference type="ARBA" id="ARBA00023315"/>
    </source>
</evidence>
<comment type="subcellular location">
    <subcellularLocation>
        <location evidence="1">Cell membrane</location>
        <topology evidence="1">Multi-pass membrane protein</topology>
    </subcellularLocation>
</comment>
<feature type="transmembrane region" description="Helical" evidence="10">
    <location>
        <begin position="330"/>
        <end position="353"/>
    </location>
</feature>
<feature type="transmembrane region" description="Helical" evidence="10">
    <location>
        <begin position="12"/>
        <end position="34"/>
    </location>
</feature>
<evidence type="ECO:0000256" key="4">
    <source>
        <dbReference type="ARBA" id="ARBA00022679"/>
    </source>
</evidence>
<keyword evidence="3 9" id="KW-1003">Cell membrane</keyword>
<evidence type="ECO:0000256" key="1">
    <source>
        <dbReference type="ARBA" id="ARBA00004651"/>
    </source>
</evidence>
<reference evidence="11 12" key="1">
    <citation type="submission" date="2017-09" db="EMBL/GenBank/DDBJ databases">
        <title>Sequencing the genomes of two abundant thermophiles in Great Basin hot springs: Thermocrinis jamiesonii and novel Chloroflexi Thermoflexus hugenholtzii.</title>
        <authorList>
            <person name="Hedlund B."/>
        </authorList>
    </citation>
    <scope>NUCLEOTIDE SEQUENCE [LARGE SCALE GENOMIC DNA]</scope>
    <source>
        <strain evidence="11 12">G233</strain>
    </source>
</reference>
<proteinExistence type="inferred from homology"/>
<evidence type="ECO:0000256" key="5">
    <source>
        <dbReference type="ARBA" id="ARBA00022692"/>
    </source>
</evidence>
<dbReference type="InterPro" id="IPR028362">
    <property type="entry name" value="AlgI"/>
</dbReference>